<comment type="caution">
    <text evidence="1">The sequence shown here is derived from an EMBL/GenBank/DDBJ whole genome shotgun (WGS) entry which is preliminary data.</text>
</comment>
<keyword evidence="2" id="KW-1185">Reference proteome</keyword>
<gene>
    <name evidence="1" type="ORF">ATANTOWER_014698</name>
</gene>
<reference evidence="1 2" key="1">
    <citation type="submission" date="2021-07" db="EMBL/GenBank/DDBJ databases">
        <authorList>
            <person name="Palmer J.M."/>
        </authorList>
    </citation>
    <scope>NUCLEOTIDE SEQUENCE [LARGE SCALE GENOMIC DNA]</scope>
    <source>
        <strain evidence="1 2">AT_MEX2019</strain>
        <tissue evidence="1">Muscle</tissue>
    </source>
</reference>
<organism evidence="1 2">
    <name type="scientific">Ataeniobius toweri</name>
    <dbReference type="NCBI Taxonomy" id="208326"/>
    <lineage>
        <taxon>Eukaryota</taxon>
        <taxon>Metazoa</taxon>
        <taxon>Chordata</taxon>
        <taxon>Craniata</taxon>
        <taxon>Vertebrata</taxon>
        <taxon>Euteleostomi</taxon>
        <taxon>Actinopterygii</taxon>
        <taxon>Neopterygii</taxon>
        <taxon>Teleostei</taxon>
        <taxon>Neoteleostei</taxon>
        <taxon>Acanthomorphata</taxon>
        <taxon>Ovalentaria</taxon>
        <taxon>Atherinomorphae</taxon>
        <taxon>Cyprinodontiformes</taxon>
        <taxon>Goodeidae</taxon>
        <taxon>Ataeniobius</taxon>
    </lineage>
</organism>
<dbReference type="EMBL" id="JAHUTI010039644">
    <property type="protein sequence ID" value="MED6244526.1"/>
    <property type="molecule type" value="Genomic_DNA"/>
</dbReference>
<evidence type="ECO:0000313" key="1">
    <source>
        <dbReference type="EMBL" id="MED6244526.1"/>
    </source>
</evidence>
<proteinExistence type="predicted"/>
<sequence length="99" mass="11158">MVSEGNRNCRSFLVFLITVPIYSIRKTDNVLFSHNDITGKPFLGCGRALYPVSPPPPSEQLRLRRFIESIFGNVCRVGMFSQGCMSSHFNEGVFADRVQ</sequence>
<accession>A0ABU7B244</accession>
<dbReference type="Proteomes" id="UP001345963">
    <property type="component" value="Unassembled WGS sequence"/>
</dbReference>
<evidence type="ECO:0008006" key="3">
    <source>
        <dbReference type="Google" id="ProtNLM"/>
    </source>
</evidence>
<protein>
    <recommendedName>
        <fullName evidence="3">Secreted protein</fullName>
    </recommendedName>
</protein>
<evidence type="ECO:0000313" key="2">
    <source>
        <dbReference type="Proteomes" id="UP001345963"/>
    </source>
</evidence>
<name>A0ABU7B244_9TELE</name>